<dbReference type="KEGG" id="mbrn:26241642"/>
<evidence type="ECO:0000313" key="2">
    <source>
        <dbReference type="EMBL" id="QLI70618.1"/>
    </source>
</evidence>
<sequence length="193" mass="21892">MAPASTLLLLPASFIAFVSQALADNRPFPIAIKKQSPGSGEKILREHLAFAPLLQVEPGVVSSFDAPSDEPHQNVDGTSRFYPPFAMSLVALMAQHAAEELDRVRPARQVVQRLWAAVAAFQDMFAKVRSKRIGDSYPTVPAARNRHIDENNNHWRESDHSHRNSYSNCFAGSDDKNYHTKYHTFRHKHQRWY</sequence>
<keyword evidence="3" id="KW-1185">Reference proteome</keyword>
<gene>
    <name evidence="2" type="ORF">G6M90_00g074580</name>
</gene>
<dbReference type="OrthoDB" id="2426396at2759"/>
<evidence type="ECO:0000313" key="3">
    <source>
        <dbReference type="Proteomes" id="UP000510686"/>
    </source>
</evidence>
<dbReference type="EMBL" id="CP058935">
    <property type="protein sequence ID" value="QLI70618.1"/>
    <property type="molecule type" value="Genomic_DNA"/>
</dbReference>
<keyword evidence="1" id="KW-0732">Signal</keyword>
<protein>
    <submittedName>
        <fullName evidence="2">Uncharacterized protein</fullName>
    </submittedName>
</protein>
<dbReference type="GeneID" id="26241642"/>
<dbReference type="Proteomes" id="UP000510686">
    <property type="component" value="Chromosome 4"/>
</dbReference>
<name>A0A7D5UZA7_9HYPO</name>
<organism evidence="2 3">
    <name type="scientific">Metarhizium brunneum</name>
    <dbReference type="NCBI Taxonomy" id="500148"/>
    <lineage>
        <taxon>Eukaryota</taxon>
        <taxon>Fungi</taxon>
        <taxon>Dikarya</taxon>
        <taxon>Ascomycota</taxon>
        <taxon>Pezizomycotina</taxon>
        <taxon>Sordariomycetes</taxon>
        <taxon>Hypocreomycetidae</taxon>
        <taxon>Hypocreales</taxon>
        <taxon>Clavicipitaceae</taxon>
        <taxon>Metarhizium</taxon>
    </lineage>
</organism>
<feature type="chain" id="PRO_5028872265" evidence="1">
    <location>
        <begin position="24"/>
        <end position="193"/>
    </location>
</feature>
<dbReference type="RefSeq" id="XP_065987060.1">
    <property type="nucleotide sequence ID" value="XM_066131006.1"/>
</dbReference>
<dbReference type="AlphaFoldDB" id="A0A7D5UZA7"/>
<proteinExistence type="predicted"/>
<feature type="signal peptide" evidence="1">
    <location>
        <begin position="1"/>
        <end position="23"/>
    </location>
</feature>
<accession>A0A7D5UZA7</accession>
<evidence type="ECO:0000256" key="1">
    <source>
        <dbReference type="SAM" id="SignalP"/>
    </source>
</evidence>
<reference evidence="2 3" key="1">
    <citation type="submission" date="2020-07" db="EMBL/GenBank/DDBJ databases">
        <title>Telomere length de novo assembly of all 7 chromosomes of the fungus, Metarhizium brunneum, using a novel assembly pipeline.</title>
        <authorList>
            <person name="Saud z."/>
            <person name="Kortsinoglou A."/>
            <person name="Kouvelis V.N."/>
            <person name="Butt T.M."/>
        </authorList>
    </citation>
    <scope>NUCLEOTIDE SEQUENCE [LARGE SCALE GENOMIC DNA]</scope>
    <source>
        <strain evidence="2 3">4556</strain>
    </source>
</reference>